<keyword evidence="3" id="KW-1003">Cell membrane</keyword>
<accession>A0A154ILZ2</accession>
<dbReference type="SUPFAM" id="SSF161098">
    <property type="entry name" value="MetI-like"/>
    <property type="match status" value="1"/>
</dbReference>
<proteinExistence type="inferred from homology"/>
<keyword evidence="7 9" id="KW-1133">Transmembrane helix</keyword>
<evidence type="ECO:0000256" key="7">
    <source>
        <dbReference type="ARBA" id="ARBA00022989"/>
    </source>
</evidence>
<feature type="transmembrane region" description="Helical" evidence="9">
    <location>
        <begin position="152"/>
        <end position="177"/>
    </location>
</feature>
<dbReference type="Gene3D" id="1.10.3720.10">
    <property type="entry name" value="MetI-like"/>
    <property type="match status" value="1"/>
</dbReference>
<evidence type="ECO:0000256" key="1">
    <source>
        <dbReference type="ARBA" id="ARBA00004651"/>
    </source>
</evidence>
<evidence type="ECO:0000256" key="8">
    <source>
        <dbReference type="ARBA" id="ARBA00023136"/>
    </source>
</evidence>
<sequence length="307" mass="32886">MSRLQPTQTDLVPGETVALAETLNAAMPKTARFRMPSGHPMEWFAFVFLTVLIISSVFVEFIPGLVRASFPYGDFSQGPEWSLNGLFGTDALGRSILSRVLYGARTTLAIVSVATLISLVIGMILGMLAGFYRGPIERIVDLYANSMASLPPILVILALISVTGNSVFTMMLALGLLDIGTYARIAKGGVIAQNDRDYVLAARAMGASDMRLLLREILPNLVPALTAIVPPLMAGLIITEGSLSFLGYGIPAPAPSWGGMIASSTDLLSRFPLLIFGPIVAIVLTVYSLNTVGDCLARRMNHRGREL</sequence>
<feature type="transmembrane region" description="Helical" evidence="9">
    <location>
        <begin position="43"/>
        <end position="62"/>
    </location>
</feature>
<evidence type="ECO:0000256" key="9">
    <source>
        <dbReference type="RuleBase" id="RU363032"/>
    </source>
</evidence>
<evidence type="ECO:0000256" key="4">
    <source>
        <dbReference type="ARBA" id="ARBA00022692"/>
    </source>
</evidence>
<keyword evidence="6" id="KW-0653">Protein transport</keyword>
<dbReference type="CDD" id="cd06261">
    <property type="entry name" value="TM_PBP2"/>
    <property type="match status" value="1"/>
</dbReference>
<dbReference type="EMBL" id="LVYU01000079">
    <property type="protein sequence ID" value="KZB01617.1"/>
    <property type="molecule type" value="Genomic_DNA"/>
</dbReference>
<evidence type="ECO:0000256" key="2">
    <source>
        <dbReference type="ARBA" id="ARBA00022448"/>
    </source>
</evidence>
<keyword evidence="4 9" id="KW-0812">Transmembrane</keyword>
<dbReference type="GO" id="GO:0055085">
    <property type="term" value="P:transmembrane transport"/>
    <property type="evidence" value="ECO:0007669"/>
    <property type="project" value="InterPro"/>
</dbReference>
<dbReference type="Pfam" id="PF00528">
    <property type="entry name" value="BPD_transp_1"/>
    <property type="match status" value="1"/>
</dbReference>
<evidence type="ECO:0000313" key="11">
    <source>
        <dbReference type="EMBL" id="KZB01617.1"/>
    </source>
</evidence>
<dbReference type="InterPro" id="IPR050366">
    <property type="entry name" value="BP-dependent_transpt_permease"/>
</dbReference>
<dbReference type="InterPro" id="IPR000515">
    <property type="entry name" value="MetI-like"/>
</dbReference>
<dbReference type="GO" id="GO:0015833">
    <property type="term" value="P:peptide transport"/>
    <property type="evidence" value="ECO:0007669"/>
    <property type="project" value="UniProtKB-KW"/>
</dbReference>
<evidence type="ECO:0000259" key="10">
    <source>
        <dbReference type="PROSITE" id="PS50928"/>
    </source>
</evidence>
<comment type="subcellular location">
    <subcellularLocation>
        <location evidence="1 9">Cell membrane</location>
        <topology evidence="1 9">Multi-pass membrane protein</topology>
    </subcellularLocation>
</comment>
<comment type="caution">
    <text evidence="11">The sequence shown here is derived from an EMBL/GenBank/DDBJ whole genome shotgun (WGS) entry which is preliminary data.</text>
</comment>
<feature type="transmembrane region" description="Helical" evidence="9">
    <location>
        <begin position="273"/>
        <end position="297"/>
    </location>
</feature>
<dbReference type="AlphaFoldDB" id="A0A154ILZ2"/>
<dbReference type="PROSITE" id="PS50928">
    <property type="entry name" value="ABC_TM1"/>
    <property type="match status" value="1"/>
</dbReference>
<comment type="similarity">
    <text evidence="9">Belongs to the binding-protein-dependent transport system permease family.</text>
</comment>
<name>A0A154ILZ2_RHILE</name>
<keyword evidence="2 9" id="KW-0813">Transport</keyword>
<feature type="transmembrane region" description="Helical" evidence="9">
    <location>
        <begin position="217"/>
        <end position="238"/>
    </location>
</feature>
<dbReference type="GO" id="GO:0015031">
    <property type="term" value="P:protein transport"/>
    <property type="evidence" value="ECO:0007669"/>
    <property type="project" value="UniProtKB-KW"/>
</dbReference>
<dbReference type="GO" id="GO:0005886">
    <property type="term" value="C:plasma membrane"/>
    <property type="evidence" value="ECO:0007669"/>
    <property type="project" value="UniProtKB-SubCell"/>
</dbReference>
<feature type="domain" description="ABC transmembrane type-1" evidence="10">
    <location>
        <begin position="104"/>
        <end position="293"/>
    </location>
</feature>
<keyword evidence="8 9" id="KW-0472">Membrane</keyword>
<protein>
    <submittedName>
        <fullName evidence="11">ABC transporter permease</fullName>
    </submittedName>
</protein>
<organism evidence="11">
    <name type="scientific">Rhizobium leguminosarum</name>
    <dbReference type="NCBI Taxonomy" id="384"/>
    <lineage>
        <taxon>Bacteria</taxon>
        <taxon>Pseudomonadati</taxon>
        <taxon>Pseudomonadota</taxon>
        <taxon>Alphaproteobacteria</taxon>
        <taxon>Hyphomicrobiales</taxon>
        <taxon>Rhizobiaceae</taxon>
        <taxon>Rhizobium/Agrobacterium group</taxon>
        <taxon>Rhizobium</taxon>
    </lineage>
</organism>
<feature type="transmembrane region" description="Helical" evidence="9">
    <location>
        <begin position="108"/>
        <end position="132"/>
    </location>
</feature>
<keyword evidence="5" id="KW-0571">Peptide transport</keyword>
<dbReference type="InterPro" id="IPR035906">
    <property type="entry name" value="MetI-like_sf"/>
</dbReference>
<gene>
    <name evidence="11" type="ORF">A4A59_01710</name>
</gene>
<evidence type="ECO:0000256" key="3">
    <source>
        <dbReference type="ARBA" id="ARBA00022475"/>
    </source>
</evidence>
<dbReference type="PANTHER" id="PTHR43386:SF1">
    <property type="entry name" value="D,D-DIPEPTIDE TRANSPORT SYSTEM PERMEASE PROTEIN DDPC-RELATED"/>
    <property type="match status" value="1"/>
</dbReference>
<dbReference type="RefSeq" id="WP_062941275.1">
    <property type="nucleotide sequence ID" value="NZ_CP171844.1"/>
</dbReference>
<dbReference type="PANTHER" id="PTHR43386">
    <property type="entry name" value="OLIGOPEPTIDE TRANSPORT SYSTEM PERMEASE PROTEIN APPC"/>
    <property type="match status" value="1"/>
</dbReference>
<evidence type="ECO:0000256" key="6">
    <source>
        <dbReference type="ARBA" id="ARBA00022927"/>
    </source>
</evidence>
<evidence type="ECO:0000256" key="5">
    <source>
        <dbReference type="ARBA" id="ARBA00022856"/>
    </source>
</evidence>
<reference evidence="11" key="1">
    <citation type="submission" date="2016-03" db="EMBL/GenBank/DDBJ databases">
        <title>Microsymbionts genomes from the relict species Vavilovia formosa.</title>
        <authorList>
            <person name="Chirak E."/>
            <person name="Kimeklis A."/>
            <person name="Kopat V."/>
            <person name="Andronov E."/>
        </authorList>
    </citation>
    <scope>NUCLEOTIDE SEQUENCE [LARGE SCALE GENOMIC DNA]</scope>
    <source>
        <strain evidence="11">Vaf12</strain>
    </source>
</reference>